<dbReference type="GO" id="GO:0042773">
    <property type="term" value="P:ATP synthesis coupled electron transport"/>
    <property type="evidence" value="ECO:0007669"/>
    <property type="project" value="TreeGrafter"/>
</dbReference>
<dbReference type="Gene3D" id="1.10.287.90">
    <property type="match status" value="1"/>
</dbReference>
<evidence type="ECO:0000256" key="4">
    <source>
        <dbReference type="ARBA" id="ARBA00022448"/>
    </source>
</evidence>
<dbReference type="PROSITE" id="PS50999">
    <property type="entry name" value="COX2_TM"/>
    <property type="match status" value="1"/>
</dbReference>
<dbReference type="InterPro" id="IPR034227">
    <property type="entry name" value="CuRO_UO_II"/>
</dbReference>
<evidence type="ECO:0000256" key="11">
    <source>
        <dbReference type="ARBA" id="ARBA00022989"/>
    </source>
</evidence>
<dbReference type="InterPro" id="IPR002429">
    <property type="entry name" value="CcO_II-like_C"/>
</dbReference>
<dbReference type="FunFam" id="2.60.40.420:FF:000008">
    <property type="entry name" value="Ubiquinol oxidase subunit 2"/>
    <property type="match status" value="1"/>
</dbReference>
<evidence type="ECO:0000256" key="14">
    <source>
        <dbReference type="ARBA" id="ARBA00023139"/>
    </source>
</evidence>
<dbReference type="GO" id="GO:0009486">
    <property type="term" value="F:cytochrome bo3 ubiquinol oxidase activity"/>
    <property type="evidence" value="ECO:0007669"/>
    <property type="project" value="InterPro"/>
</dbReference>
<dbReference type="OrthoDB" id="9783445at2"/>
<dbReference type="InterPro" id="IPR010514">
    <property type="entry name" value="COX_ARM"/>
</dbReference>
<keyword evidence="8 18" id="KW-0812">Transmembrane</keyword>
<dbReference type="AlphaFoldDB" id="A0A250AYM5"/>
<keyword evidence="13 17" id="KW-0472">Membrane</keyword>
<evidence type="ECO:0000313" key="22">
    <source>
        <dbReference type="Proteomes" id="UP000217182"/>
    </source>
</evidence>
<evidence type="ECO:0000256" key="2">
    <source>
        <dbReference type="ARBA" id="ARBA00007866"/>
    </source>
</evidence>
<dbReference type="GO" id="GO:0004129">
    <property type="term" value="F:cytochrome-c oxidase activity"/>
    <property type="evidence" value="ECO:0007669"/>
    <property type="project" value="UniProtKB-UniRule"/>
</dbReference>
<dbReference type="PROSITE" id="PS50857">
    <property type="entry name" value="COX2_CUA"/>
    <property type="match status" value="1"/>
</dbReference>
<evidence type="ECO:0000256" key="15">
    <source>
        <dbReference type="ARBA" id="ARBA00023288"/>
    </source>
</evidence>
<dbReference type="InterPro" id="IPR011759">
    <property type="entry name" value="Cyt_c_oxidase_su2_TM_dom"/>
</dbReference>
<dbReference type="PIRSF" id="PIRSF000292">
    <property type="entry name" value="Ubi_od_II"/>
    <property type="match status" value="1"/>
</dbReference>
<evidence type="ECO:0000259" key="20">
    <source>
        <dbReference type="PROSITE" id="PS50999"/>
    </source>
</evidence>
<keyword evidence="7 17" id="KW-0679">Respiratory chain</keyword>
<accession>A0A250AYM5</accession>
<reference evidence="21 22" key="1">
    <citation type="submission" date="2016-01" db="EMBL/GenBank/DDBJ databases">
        <authorList>
            <person name="Oliw E.H."/>
        </authorList>
    </citation>
    <scope>NUCLEOTIDE SEQUENCE [LARGE SCALE GENOMIC DNA]</scope>
    <source>
        <strain evidence="21 22">FRB97</strain>
    </source>
</reference>
<evidence type="ECO:0000256" key="18">
    <source>
        <dbReference type="SAM" id="Phobius"/>
    </source>
</evidence>
<evidence type="ECO:0000256" key="13">
    <source>
        <dbReference type="ARBA" id="ARBA00023136"/>
    </source>
</evidence>
<dbReference type="RefSeq" id="WP_095845608.1">
    <property type="nucleotide sequence ID" value="NZ_CP014136.1"/>
</dbReference>
<keyword evidence="15" id="KW-0449">Lipoprotein</keyword>
<keyword evidence="12 17" id="KW-0560">Oxidoreductase</keyword>
<dbReference type="Pfam" id="PF00116">
    <property type="entry name" value="COX2"/>
    <property type="match status" value="1"/>
</dbReference>
<comment type="function">
    <text evidence="16">Cytochrome bo(3) ubiquinol terminal oxidase is the component of the aerobic respiratory chain of E.coli that predominates when cells are grown at high aeration. Has proton pump activity across the membrane in addition to electron transfer, pumping 2 protons/electron.</text>
</comment>
<keyword evidence="10 17" id="KW-0249">Electron transport</keyword>
<evidence type="ECO:0000256" key="1">
    <source>
        <dbReference type="ARBA" id="ARBA00004429"/>
    </source>
</evidence>
<evidence type="ECO:0000256" key="17">
    <source>
        <dbReference type="PIRNR" id="PIRNR000292"/>
    </source>
</evidence>
<comment type="subcellular location">
    <subcellularLocation>
        <location evidence="1">Cell inner membrane</location>
        <topology evidence="1">Multi-pass membrane protein</topology>
    </subcellularLocation>
    <subcellularLocation>
        <location evidence="17">Cell membrane</location>
    </subcellularLocation>
</comment>
<dbReference type="SUPFAM" id="SSF49503">
    <property type="entry name" value="Cupredoxins"/>
    <property type="match status" value="1"/>
</dbReference>
<comment type="similarity">
    <text evidence="2 17">Belongs to the cytochrome c oxidase subunit 2 family.</text>
</comment>
<dbReference type="EMBL" id="CP014136">
    <property type="protein sequence ID" value="ATA19004.1"/>
    <property type="molecule type" value="Genomic_DNA"/>
</dbReference>
<dbReference type="GO" id="GO:0005886">
    <property type="term" value="C:plasma membrane"/>
    <property type="evidence" value="ECO:0007669"/>
    <property type="project" value="UniProtKB-SubCell"/>
</dbReference>
<feature type="domain" description="Cytochrome oxidase subunit II copper A binding" evidence="19">
    <location>
        <begin position="124"/>
        <end position="237"/>
    </location>
</feature>
<comment type="subunit">
    <text evidence="3">Heterooctamer of two A chains, two B chains, two C chains and two D chains.</text>
</comment>
<dbReference type="PANTHER" id="PTHR22888:SF18">
    <property type="entry name" value="CYTOCHROME BO(3) UBIQUINOL OXIDASE SUBUNIT 2"/>
    <property type="match status" value="1"/>
</dbReference>
<gene>
    <name evidence="21" type="ORF">AWC35_06415</name>
</gene>
<sequence length="319" mass="35203">MRLKKYNKSIGMLSLIASTVLLSGCDTVLMNPKGAIGVEQRTLILTAIALMLIVVIPVIFMAFAFAWKYRSSNKDAKYSPNWSHSNKIEAVVWTIPIIIIAILGTITWKTTHALDPFKPIVSDKKPMTIEVVSLDWKWLFIYPEQGIATVNELAFPKDVPVEFKITSNSVMNSFFIPQLGGQIYAMAGMQTKLHLIGNEAGEYKGISSSFSGRGFSGMKFTAIVTPTEGDFDQWVAKVKESSNNLNTTDDFNKLAEPSENNPVEYFSSVKPNLFKETIAKFMGDMHMHHGAPAEANAHAGMDMSQGMDMGEHAHAGAEE</sequence>
<name>A0A250AYM5_9GAMM</name>
<feature type="transmembrane region" description="Helical" evidence="18">
    <location>
        <begin position="43"/>
        <end position="67"/>
    </location>
</feature>
<keyword evidence="5 17" id="KW-1003">Cell membrane</keyword>
<dbReference type="KEGG" id="gqu:AWC35_06415"/>
<evidence type="ECO:0000256" key="5">
    <source>
        <dbReference type="ARBA" id="ARBA00022475"/>
    </source>
</evidence>
<dbReference type="GO" id="GO:0016682">
    <property type="term" value="F:oxidoreductase activity, acting on diphenols and related substances as donors, oxygen as acceptor"/>
    <property type="evidence" value="ECO:0007669"/>
    <property type="project" value="InterPro"/>
</dbReference>
<dbReference type="CDD" id="cd04212">
    <property type="entry name" value="CuRO_UO_II"/>
    <property type="match status" value="1"/>
</dbReference>
<evidence type="ECO:0000256" key="6">
    <source>
        <dbReference type="ARBA" id="ARBA00022519"/>
    </source>
</evidence>
<dbReference type="FunFam" id="1.10.287.90:FF:000002">
    <property type="entry name" value="Ubiquinol oxidase subunit 2"/>
    <property type="match status" value="1"/>
</dbReference>
<organism evidence="21 22">
    <name type="scientific">Gibbsiella quercinecans</name>
    <dbReference type="NCBI Taxonomy" id="929813"/>
    <lineage>
        <taxon>Bacteria</taxon>
        <taxon>Pseudomonadati</taxon>
        <taxon>Pseudomonadota</taxon>
        <taxon>Gammaproteobacteria</taxon>
        <taxon>Enterobacterales</taxon>
        <taxon>Yersiniaceae</taxon>
        <taxon>Gibbsiella</taxon>
    </lineage>
</organism>
<dbReference type="Gene3D" id="2.60.40.420">
    <property type="entry name" value="Cupredoxins - blue copper proteins"/>
    <property type="match status" value="1"/>
</dbReference>
<dbReference type="NCBIfam" id="TIGR01433">
    <property type="entry name" value="CyoA"/>
    <property type="match status" value="1"/>
</dbReference>
<dbReference type="SUPFAM" id="SSF81464">
    <property type="entry name" value="Cytochrome c oxidase subunit II-like, transmembrane region"/>
    <property type="match status" value="1"/>
</dbReference>
<feature type="transmembrane region" description="Helical" evidence="18">
    <location>
        <begin position="88"/>
        <end position="108"/>
    </location>
</feature>
<keyword evidence="4 17" id="KW-0813">Transport</keyword>
<evidence type="ECO:0000256" key="16">
    <source>
        <dbReference type="ARBA" id="ARBA00025694"/>
    </source>
</evidence>
<evidence type="ECO:0000256" key="3">
    <source>
        <dbReference type="ARBA" id="ARBA00011700"/>
    </source>
</evidence>
<dbReference type="Proteomes" id="UP000217182">
    <property type="component" value="Chromosome"/>
</dbReference>
<evidence type="ECO:0000256" key="9">
    <source>
        <dbReference type="ARBA" id="ARBA00022729"/>
    </source>
</evidence>
<protein>
    <recommendedName>
        <fullName evidence="17">Ubiquinol oxidase subunit 2</fullName>
    </recommendedName>
</protein>
<dbReference type="NCBIfam" id="NF007816">
    <property type="entry name" value="PRK10525.1"/>
    <property type="match status" value="1"/>
</dbReference>
<evidence type="ECO:0000256" key="7">
    <source>
        <dbReference type="ARBA" id="ARBA00022660"/>
    </source>
</evidence>
<dbReference type="Pfam" id="PF06481">
    <property type="entry name" value="COX_ARM"/>
    <property type="match status" value="1"/>
</dbReference>
<proteinExistence type="inferred from homology"/>
<evidence type="ECO:0000259" key="19">
    <source>
        <dbReference type="PROSITE" id="PS50857"/>
    </source>
</evidence>
<dbReference type="InterPro" id="IPR006333">
    <property type="entry name" value="Cyt_o_ubiquinol_oxidase_su2"/>
</dbReference>
<dbReference type="InterPro" id="IPR045187">
    <property type="entry name" value="CcO_II"/>
</dbReference>
<keyword evidence="6" id="KW-0997">Cell inner membrane</keyword>
<evidence type="ECO:0000313" key="21">
    <source>
        <dbReference type="EMBL" id="ATA19004.1"/>
    </source>
</evidence>
<evidence type="ECO:0000256" key="10">
    <source>
        <dbReference type="ARBA" id="ARBA00022982"/>
    </source>
</evidence>
<keyword evidence="11 18" id="KW-1133">Transmembrane helix</keyword>
<dbReference type="InterPro" id="IPR008972">
    <property type="entry name" value="Cupredoxin"/>
</dbReference>
<dbReference type="PANTHER" id="PTHR22888">
    <property type="entry name" value="CYTOCHROME C OXIDASE, SUBUNIT II"/>
    <property type="match status" value="1"/>
</dbReference>
<dbReference type="InterPro" id="IPR036257">
    <property type="entry name" value="Cyt_c_oxidase_su2_TM_sf"/>
</dbReference>
<evidence type="ECO:0000256" key="8">
    <source>
        <dbReference type="ARBA" id="ARBA00022692"/>
    </source>
</evidence>
<dbReference type="GO" id="GO:0005507">
    <property type="term" value="F:copper ion binding"/>
    <property type="evidence" value="ECO:0007669"/>
    <property type="project" value="InterPro"/>
</dbReference>
<keyword evidence="14" id="KW-0564">Palmitate</keyword>
<evidence type="ECO:0000256" key="12">
    <source>
        <dbReference type="ARBA" id="ARBA00023002"/>
    </source>
</evidence>
<keyword evidence="9" id="KW-0732">Signal</keyword>
<dbReference type="PROSITE" id="PS51257">
    <property type="entry name" value="PROKAR_LIPOPROTEIN"/>
    <property type="match status" value="1"/>
</dbReference>
<feature type="domain" description="Cytochrome oxidase subunit II transmembrane region profile" evidence="20">
    <location>
        <begin position="21"/>
        <end position="118"/>
    </location>
</feature>
<keyword evidence="22" id="KW-1185">Reference proteome</keyword>